<accession>A0AAQ1BW91</accession>
<dbReference type="Proteomes" id="UP000289372">
    <property type="component" value="Unassembled WGS sequence"/>
</dbReference>
<dbReference type="AlphaFoldDB" id="A0AAQ1BW91"/>
<evidence type="ECO:0000313" key="2">
    <source>
        <dbReference type="EMBL" id="RXD53741.1"/>
    </source>
</evidence>
<reference evidence="2 3" key="1">
    <citation type="submission" date="2018-02" db="EMBL/GenBank/DDBJ databases">
        <title>Characterization of Xanthomonas diversity in transplant houses and field plants.</title>
        <authorList>
            <person name="Abrahamian P."/>
            <person name="Timilsina S."/>
            <person name="Minsavage G.V."/>
            <person name="Goss E.M."/>
            <person name="Jones J.B."/>
            <person name="Vallad G.E."/>
        </authorList>
    </citation>
    <scope>NUCLEOTIDE SEQUENCE [LARGE SCALE GENOMIC DNA]</scope>
    <source>
        <strain evidence="2 3">GEV2132</strain>
    </source>
</reference>
<sequence>MLRWFHRFTVSLVEPLDAGRDALRSQPWETQRPARRLSHRRGILGGMNAAKEPQRRTCSVSCDGGRARAV</sequence>
<dbReference type="EMBL" id="PUUL01000058">
    <property type="protein sequence ID" value="RXD53741.1"/>
    <property type="molecule type" value="Genomic_DNA"/>
</dbReference>
<protein>
    <submittedName>
        <fullName evidence="2">Uncharacterized protein</fullName>
    </submittedName>
</protein>
<feature type="compositionally biased region" description="Basic residues" evidence="1">
    <location>
        <begin position="33"/>
        <end position="42"/>
    </location>
</feature>
<comment type="caution">
    <text evidence="2">The sequence shown here is derived from an EMBL/GenBank/DDBJ whole genome shotgun (WGS) entry which is preliminary data.</text>
</comment>
<evidence type="ECO:0000313" key="3">
    <source>
        <dbReference type="Proteomes" id="UP000289372"/>
    </source>
</evidence>
<evidence type="ECO:0000256" key="1">
    <source>
        <dbReference type="SAM" id="MobiDB-lite"/>
    </source>
</evidence>
<organism evidence="2 3">
    <name type="scientific">Xanthomonas perforans</name>
    <dbReference type="NCBI Taxonomy" id="442694"/>
    <lineage>
        <taxon>Bacteria</taxon>
        <taxon>Pseudomonadati</taxon>
        <taxon>Pseudomonadota</taxon>
        <taxon>Gammaproteobacteria</taxon>
        <taxon>Lysobacterales</taxon>
        <taxon>Lysobacteraceae</taxon>
        <taxon>Xanthomonas</taxon>
    </lineage>
</organism>
<gene>
    <name evidence="2" type="ORF">DB769_11120</name>
</gene>
<proteinExistence type="predicted"/>
<name>A0AAQ1BW91_XANPE</name>
<feature type="region of interest" description="Disordered" evidence="1">
    <location>
        <begin position="24"/>
        <end position="70"/>
    </location>
</feature>